<keyword evidence="4" id="KW-1185">Reference proteome</keyword>
<feature type="compositionally biased region" description="Acidic residues" evidence="2">
    <location>
        <begin position="445"/>
        <end position="476"/>
    </location>
</feature>
<dbReference type="AlphaFoldDB" id="A0A167UM50"/>
<feature type="region of interest" description="Disordered" evidence="2">
    <location>
        <begin position="1"/>
        <end position="25"/>
    </location>
</feature>
<evidence type="ECO:0000313" key="4">
    <source>
        <dbReference type="Proteomes" id="UP000076874"/>
    </source>
</evidence>
<evidence type="ECO:0000256" key="2">
    <source>
        <dbReference type="SAM" id="MobiDB-lite"/>
    </source>
</evidence>
<comment type="similarity">
    <text evidence="1">Belongs to the gemin-2 family.</text>
</comment>
<comment type="caution">
    <text evidence="3">The sequence shown here is derived from an EMBL/GenBank/DDBJ whole genome shotgun (WGS) entry which is preliminary data.</text>
</comment>
<reference evidence="3 4" key="1">
    <citation type="journal article" date="2016" name="Genome Biol. Evol.">
        <title>Divergent and convergent evolution of fungal pathogenicity.</title>
        <authorList>
            <person name="Shang Y."/>
            <person name="Xiao G."/>
            <person name="Zheng P."/>
            <person name="Cen K."/>
            <person name="Zhan S."/>
            <person name="Wang C."/>
        </authorList>
    </citation>
    <scope>NUCLEOTIDE SEQUENCE [LARGE SCALE GENOMIC DNA]</scope>
    <source>
        <strain evidence="3 4">RCEF 264</strain>
    </source>
</reference>
<dbReference type="InterPro" id="IPR035426">
    <property type="entry name" value="Gemin2/Brr1"/>
</dbReference>
<dbReference type="Proteomes" id="UP000076874">
    <property type="component" value="Unassembled WGS sequence"/>
</dbReference>
<feature type="compositionally biased region" description="Basic and acidic residues" evidence="2">
    <location>
        <begin position="482"/>
        <end position="498"/>
    </location>
</feature>
<dbReference type="EMBL" id="AZHD01000007">
    <property type="protein sequence ID" value="OAA61708.1"/>
    <property type="molecule type" value="Genomic_DNA"/>
</dbReference>
<feature type="region of interest" description="Disordered" evidence="2">
    <location>
        <begin position="100"/>
        <end position="194"/>
    </location>
</feature>
<dbReference type="Gene3D" id="1.20.58.1070">
    <property type="match status" value="1"/>
</dbReference>
<gene>
    <name evidence="3" type="ORF">SPI_04567</name>
</gene>
<dbReference type="GO" id="GO:0005634">
    <property type="term" value="C:nucleus"/>
    <property type="evidence" value="ECO:0007669"/>
    <property type="project" value="TreeGrafter"/>
</dbReference>
<protein>
    <submittedName>
        <fullName evidence="3">Ribonucleotide reductase inhibitor</fullName>
    </submittedName>
</protein>
<feature type="compositionally biased region" description="Acidic residues" evidence="2">
    <location>
        <begin position="162"/>
        <end position="183"/>
    </location>
</feature>
<proteinExistence type="inferred from homology"/>
<feature type="compositionally biased region" description="Basic and acidic residues" evidence="2">
    <location>
        <begin position="1"/>
        <end position="10"/>
    </location>
</feature>
<sequence length="557" mass="60579">MAFADIKSRESAAASSSGVDQTYGQRSVFGGAGLATAPVDEDIDCEDEQEALAYLQLVRAEARHIPNVLIAPRYGPQAFPADYNVAAAVRKATTSTILAAAAPKAKRRRRRRHWDEQDDGVPTIKRRRVSRQQAVTVELSYDDDNDGGGGGGGASDSQQRDYDDEEEDGEEEDEGEVEDEEEQDRGLDDHAGLDRSIYENGVGDARGYYLDGAYIAAPDERNGAVTTNAVSAEAAAHPAADSSTDATANADADLFCAAYRARLLARFALLRSHLQRDPPPAAVAALPPDHDVTIGPLSTRSGAFRRALFLLQTTDPLPAQIAALDKLSAFRLLRVLLRGLLAGGTAEGSSRSSRSGRFARSLLGPQPGATLGLDMDPRTSRWLWALLARLPDRGELDYREVGYIRDVAKQAVMRLAHLSYDMGHRTGGCGYDDQGEEVVPPVHPDDDDGDDYGDLPEDDALPDDLEDVAMDVESEPEQAANDEEKPANGEPGDTRSDPDLGEEQEREQEQHTEYEPEEDVDMHQRATLEMVLAVAGEFYGQRDLLAFRSPWSMPQAD</sequence>
<organism evidence="3 4">
    <name type="scientific">Niveomyces insectorum RCEF 264</name>
    <dbReference type="NCBI Taxonomy" id="1081102"/>
    <lineage>
        <taxon>Eukaryota</taxon>
        <taxon>Fungi</taxon>
        <taxon>Dikarya</taxon>
        <taxon>Ascomycota</taxon>
        <taxon>Pezizomycotina</taxon>
        <taxon>Sordariomycetes</taxon>
        <taxon>Hypocreomycetidae</taxon>
        <taxon>Hypocreales</taxon>
        <taxon>Cordycipitaceae</taxon>
        <taxon>Niveomyces</taxon>
    </lineage>
</organism>
<feature type="compositionally biased region" description="Low complexity" evidence="2">
    <location>
        <begin position="347"/>
        <end position="361"/>
    </location>
</feature>
<name>A0A167UM50_9HYPO</name>
<dbReference type="GO" id="GO:0000387">
    <property type="term" value="P:spliceosomal snRNP assembly"/>
    <property type="evidence" value="ECO:0007669"/>
    <property type="project" value="InterPro"/>
</dbReference>
<feature type="compositionally biased region" description="Basic and acidic residues" evidence="2">
    <location>
        <begin position="184"/>
        <end position="194"/>
    </location>
</feature>
<feature type="region of interest" description="Disordered" evidence="2">
    <location>
        <begin position="344"/>
        <end position="363"/>
    </location>
</feature>
<dbReference type="PANTHER" id="PTHR12794:SF0">
    <property type="entry name" value="GEM-ASSOCIATED PROTEIN 2"/>
    <property type="match status" value="1"/>
</dbReference>
<accession>A0A167UM50</accession>
<dbReference type="PANTHER" id="PTHR12794">
    <property type="entry name" value="GEMIN2"/>
    <property type="match status" value="1"/>
</dbReference>
<dbReference type="GO" id="GO:0032797">
    <property type="term" value="C:SMN complex"/>
    <property type="evidence" value="ECO:0007669"/>
    <property type="project" value="TreeGrafter"/>
</dbReference>
<dbReference type="OrthoDB" id="428895at2759"/>
<evidence type="ECO:0000313" key="3">
    <source>
        <dbReference type="EMBL" id="OAA61708.1"/>
    </source>
</evidence>
<dbReference type="Pfam" id="PF04938">
    <property type="entry name" value="SIP1"/>
    <property type="match status" value="1"/>
</dbReference>
<feature type="compositionally biased region" description="Polar residues" evidence="2">
    <location>
        <begin position="13"/>
        <end position="25"/>
    </location>
</feature>
<evidence type="ECO:0000256" key="1">
    <source>
        <dbReference type="ARBA" id="ARBA00025758"/>
    </source>
</evidence>
<feature type="region of interest" description="Disordered" evidence="2">
    <location>
        <begin position="428"/>
        <end position="523"/>
    </location>
</feature>